<accession>A0ABP4MEL0</accession>
<evidence type="ECO:0000313" key="2">
    <source>
        <dbReference type="EMBL" id="GAA1543066.1"/>
    </source>
</evidence>
<proteinExistence type="predicted"/>
<evidence type="ECO:0000313" key="3">
    <source>
        <dbReference type="Proteomes" id="UP001501470"/>
    </source>
</evidence>
<dbReference type="SUPFAM" id="SSF116726">
    <property type="entry name" value="TrkA C-terminal domain-like"/>
    <property type="match status" value="1"/>
</dbReference>
<dbReference type="InterPro" id="IPR006037">
    <property type="entry name" value="RCK_C"/>
</dbReference>
<dbReference type="RefSeq" id="WP_344507395.1">
    <property type="nucleotide sequence ID" value="NZ_BAAAQD010000017.1"/>
</dbReference>
<dbReference type="InterPro" id="IPR026278">
    <property type="entry name" value="KhtT"/>
</dbReference>
<sequence>MATRRSVPRTTSAPLPGIGTLHVLAARDGHHVGVIRHDDDRRELVVYDPADPDTRLTGVLLTAAEARTVAELVGTTGPMTHCARLDRHTDGVAVLQVLIGADSPRVGRPLTGTGVAGATVIAVVRDEHVVPSPGPDLRCRAGDIVVVIGRPDAAFEVIDSVTAA</sequence>
<dbReference type="InterPro" id="IPR058776">
    <property type="entry name" value="KhtT-like_N"/>
</dbReference>
<name>A0ABP4MEL0_9ACTN</name>
<dbReference type="Pfam" id="PF25991">
    <property type="entry name" value="KhtT_N"/>
    <property type="match status" value="1"/>
</dbReference>
<dbReference type="PROSITE" id="PS51202">
    <property type="entry name" value="RCK_C"/>
    <property type="match status" value="1"/>
</dbReference>
<dbReference type="PIRSF" id="PIRSF005028">
    <property type="entry name" value="KhtT"/>
    <property type="match status" value="1"/>
</dbReference>
<organism evidence="2 3">
    <name type="scientific">Dactylosporangium maewongense</name>
    <dbReference type="NCBI Taxonomy" id="634393"/>
    <lineage>
        <taxon>Bacteria</taxon>
        <taxon>Bacillati</taxon>
        <taxon>Actinomycetota</taxon>
        <taxon>Actinomycetes</taxon>
        <taxon>Micromonosporales</taxon>
        <taxon>Micromonosporaceae</taxon>
        <taxon>Dactylosporangium</taxon>
    </lineage>
</organism>
<reference evidence="3" key="1">
    <citation type="journal article" date="2019" name="Int. J. Syst. Evol. Microbiol.">
        <title>The Global Catalogue of Microorganisms (GCM) 10K type strain sequencing project: providing services to taxonomists for standard genome sequencing and annotation.</title>
        <authorList>
            <consortium name="The Broad Institute Genomics Platform"/>
            <consortium name="The Broad Institute Genome Sequencing Center for Infectious Disease"/>
            <person name="Wu L."/>
            <person name="Ma J."/>
        </authorList>
    </citation>
    <scope>NUCLEOTIDE SEQUENCE [LARGE SCALE GENOMIC DNA]</scope>
    <source>
        <strain evidence="3">JCM 15933</strain>
    </source>
</reference>
<dbReference type="Proteomes" id="UP001501470">
    <property type="component" value="Unassembled WGS sequence"/>
</dbReference>
<dbReference type="Gene3D" id="3.30.70.1450">
    <property type="entry name" value="Regulator of K+ conductance, C-terminal domain"/>
    <property type="match status" value="1"/>
</dbReference>
<dbReference type="InterPro" id="IPR036721">
    <property type="entry name" value="RCK_C_sf"/>
</dbReference>
<gene>
    <name evidence="2" type="ORF">GCM10009827_073360</name>
</gene>
<dbReference type="EMBL" id="BAAAQD010000017">
    <property type="protein sequence ID" value="GAA1543066.1"/>
    <property type="molecule type" value="Genomic_DNA"/>
</dbReference>
<comment type="caution">
    <text evidence="2">The sequence shown here is derived from an EMBL/GenBank/DDBJ whole genome shotgun (WGS) entry which is preliminary data.</text>
</comment>
<keyword evidence="3" id="KW-1185">Reference proteome</keyword>
<protein>
    <submittedName>
        <fullName evidence="2">Cation:proton antiporter regulatory subunit</fullName>
    </submittedName>
</protein>
<feature type="domain" description="RCK C-terminal" evidence="1">
    <location>
        <begin position="82"/>
        <end position="164"/>
    </location>
</feature>
<evidence type="ECO:0000259" key="1">
    <source>
        <dbReference type="PROSITE" id="PS51202"/>
    </source>
</evidence>
<dbReference type="Pfam" id="PF02080">
    <property type="entry name" value="TrkA_C"/>
    <property type="match status" value="1"/>
</dbReference>